<dbReference type="Proteomes" id="UP001596507">
    <property type="component" value="Unassembled WGS sequence"/>
</dbReference>
<keyword evidence="2" id="KW-1185">Reference proteome</keyword>
<accession>A0ABW2HBD6</accession>
<gene>
    <name evidence="1" type="ORF">ACFQRL_04220</name>
</gene>
<evidence type="ECO:0000313" key="2">
    <source>
        <dbReference type="Proteomes" id="UP001596507"/>
    </source>
</evidence>
<dbReference type="EMBL" id="JBHTBE010000001">
    <property type="protein sequence ID" value="MFC7268164.1"/>
    <property type="molecule type" value="Genomic_DNA"/>
</dbReference>
<evidence type="ECO:0000313" key="1">
    <source>
        <dbReference type="EMBL" id="MFC7268164.1"/>
    </source>
</evidence>
<reference evidence="2" key="1">
    <citation type="journal article" date="2019" name="Int. J. Syst. Evol. Microbiol.">
        <title>The Global Catalogue of Microorganisms (GCM) 10K type strain sequencing project: providing services to taxonomists for standard genome sequencing and annotation.</title>
        <authorList>
            <consortium name="The Broad Institute Genomics Platform"/>
            <consortium name="The Broad Institute Genome Sequencing Center for Infectious Disease"/>
            <person name="Wu L."/>
            <person name="Ma J."/>
        </authorList>
    </citation>
    <scope>NUCLEOTIDE SEQUENCE [LARGE SCALE GENOMIC DNA]</scope>
    <source>
        <strain evidence="2">CGMCC 1.15772</strain>
    </source>
</reference>
<organism evidence="1 2">
    <name type="scientific">Microbacterium fluvii</name>
    <dbReference type="NCBI Taxonomy" id="415215"/>
    <lineage>
        <taxon>Bacteria</taxon>
        <taxon>Bacillati</taxon>
        <taxon>Actinomycetota</taxon>
        <taxon>Actinomycetes</taxon>
        <taxon>Micrococcales</taxon>
        <taxon>Microbacteriaceae</taxon>
        <taxon>Microbacterium</taxon>
    </lineage>
</organism>
<proteinExistence type="predicted"/>
<dbReference type="RefSeq" id="WP_262873079.1">
    <property type="nucleotide sequence ID" value="NZ_BAABKW010000005.1"/>
</dbReference>
<sequence length="246" mass="25991">MRAIVREQAGAARRDAHGRDVHGEVQRLRAQLERVQGRSLDSPVLPAHPALAGLLPGGGLRPGAAYSLTPSATLLTALLAPVSQQGSWCGAVGVPDFGTEAAEHGGVELSRLVLVPDPGGRWLAVTAAIAEVLPVVAVRPPSRATDGEVARLSARLRDRGAVLLVQGPWPQAEAVLEVGAPQWQGLGQGHGYVTQREVTVTARSRRWPTPRRERMLLPGADGRPVALHPARAVRPQVEPVPMRAVG</sequence>
<protein>
    <submittedName>
        <fullName evidence="1">Uncharacterized protein</fullName>
    </submittedName>
</protein>
<comment type="caution">
    <text evidence="1">The sequence shown here is derived from an EMBL/GenBank/DDBJ whole genome shotgun (WGS) entry which is preliminary data.</text>
</comment>
<name>A0ABW2HBD6_9MICO</name>